<dbReference type="FunCoup" id="E3IZE8">
    <property type="interactions" value="73"/>
</dbReference>
<dbReference type="Pfam" id="PF01842">
    <property type="entry name" value="ACT"/>
    <property type="match status" value="1"/>
</dbReference>
<dbReference type="CDD" id="cd08648">
    <property type="entry name" value="FMT_core_Formyl-FH4-Hydrolase_C"/>
    <property type="match status" value="1"/>
</dbReference>
<accession>E3IZE8</accession>
<dbReference type="eggNOG" id="COG0788">
    <property type="taxonomic scope" value="Bacteria"/>
</dbReference>
<dbReference type="UniPathway" id="UPA00074">
    <property type="reaction ID" value="UER00170"/>
</dbReference>
<dbReference type="NCBIfam" id="NF004684">
    <property type="entry name" value="PRK06027.1"/>
    <property type="match status" value="1"/>
</dbReference>
<comment type="similarity">
    <text evidence="3">Belongs to the PurU family.</text>
</comment>
<comment type="function">
    <text evidence="3">Catalyzes the hydrolysis of 10-formyltetrahydrofolate (formyl-FH4) to formate and tetrahydrofolate (FH4).</text>
</comment>
<dbReference type="Gene3D" id="3.30.70.260">
    <property type="match status" value="1"/>
</dbReference>
<evidence type="ECO:0000256" key="4">
    <source>
        <dbReference type="NCBIfam" id="TIGR00655"/>
    </source>
</evidence>
<dbReference type="NCBIfam" id="TIGR00655">
    <property type="entry name" value="PurU"/>
    <property type="match status" value="1"/>
</dbReference>
<dbReference type="Pfam" id="PF00551">
    <property type="entry name" value="Formyl_trans_N"/>
    <property type="match status" value="1"/>
</dbReference>
<dbReference type="PRINTS" id="PR01575">
    <property type="entry name" value="FFH4HYDRLASE"/>
</dbReference>
<dbReference type="InterPro" id="IPR045865">
    <property type="entry name" value="ACT-like_dom_sf"/>
</dbReference>
<keyword evidence="3" id="KW-0658">Purine biosynthesis</keyword>
<dbReference type="AlphaFoldDB" id="E3IZE8"/>
<feature type="domain" description="ACT" evidence="5">
    <location>
        <begin position="13"/>
        <end position="84"/>
    </location>
</feature>
<dbReference type="GO" id="GO:0006189">
    <property type="term" value="P:'de novo' IMP biosynthetic process"/>
    <property type="evidence" value="ECO:0007669"/>
    <property type="project" value="UniProtKB-UniRule"/>
</dbReference>
<dbReference type="CDD" id="cd04875">
    <property type="entry name" value="ACT_F4HF-DF"/>
    <property type="match status" value="1"/>
</dbReference>
<sequence>MAAHAERYRDVGRVLVTCPDRPGIVAAISGLLFRHGANITELQQYSTDPFGGTFFLRIEFHREELVSGLAAIEDGLATIAAEPAMGGGMRWRVTTPAARHRVAIFVSKADHALQELLWRTHAGELAMDVRMVVSNHDDLRSAATDWGIPFHHVPVTSTTRDEAESRALALLDGEVDLVVLARYMQILTPRFLAAYPDRVINIHHSFLPAFVGADPYGAAARRGVKLIGATAHYVTADLDAGPIIEQDIERVDHRHQVADLRRIGRHVERAVLARAVGWHLEDRVIVHSNTTIVFA</sequence>
<organism evidence="6 7">
    <name type="scientific">Pseudofrankia inefficax (strain DSM 45817 / CECT 9037 / DDB 130130 / EuI1c)</name>
    <name type="common">Frankia inefficax</name>
    <dbReference type="NCBI Taxonomy" id="298654"/>
    <lineage>
        <taxon>Bacteria</taxon>
        <taxon>Bacillati</taxon>
        <taxon>Actinomycetota</taxon>
        <taxon>Actinomycetes</taxon>
        <taxon>Frankiales</taxon>
        <taxon>Frankiaceae</taxon>
        <taxon>Pseudofrankia</taxon>
    </lineage>
</organism>
<keyword evidence="1 3" id="KW-0554">One-carbon metabolism</keyword>
<gene>
    <name evidence="3" type="primary">purU</name>
    <name evidence="6" type="ordered locus">FraEuI1c_4727</name>
</gene>
<dbReference type="PROSITE" id="PS51671">
    <property type="entry name" value="ACT"/>
    <property type="match status" value="1"/>
</dbReference>
<keyword evidence="7" id="KW-1185">Reference proteome</keyword>
<dbReference type="GO" id="GO:0008864">
    <property type="term" value="F:formyltetrahydrofolate deformylase activity"/>
    <property type="evidence" value="ECO:0007669"/>
    <property type="project" value="UniProtKB-UniRule"/>
</dbReference>
<dbReference type="HAMAP" id="MF_01927">
    <property type="entry name" value="PurU"/>
    <property type="match status" value="1"/>
</dbReference>
<evidence type="ECO:0000259" key="5">
    <source>
        <dbReference type="PROSITE" id="PS51671"/>
    </source>
</evidence>
<dbReference type="EMBL" id="CP002299">
    <property type="protein sequence ID" value="ADP82718.1"/>
    <property type="molecule type" value="Genomic_DNA"/>
</dbReference>
<dbReference type="STRING" id="298654.FraEuI1c_4727"/>
<dbReference type="SUPFAM" id="SSF55021">
    <property type="entry name" value="ACT-like"/>
    <property type="match status" value="1"/>
</dbReference>
<dbReference type="RefSeq" id="WP_013425836.1">
    <property type="nucleotide sequence ID" value="NC_014666.1"/>
</dbReference>
<evidence type="ECO:0000313" key="6">
    <source>
        <dbReference type="EMBL" id="ADP82718.1"/>
    </source>
</evidence>
<dbReference type="EC" id="3.5.1.10" evidence="3 4"/>
<evidence type="ECO:0000256" key="3">
    <source>
        <dbReference type="HAMAP-Rule" id="MF_01927"/>
    </source>
</evidence>
<keyword evidence="2 3" id="KW-0378">Hydrolase</keyword>
<reference evidence="6 7" key="1">
    <citation type="submission" date="2010-10" db="EMBL/GenBank/DDBJ databases">
        <title>Complete sequence of Frankia sp. EuI1c.</title>
        <authorList>
            <consortium name="US DOE Joint Genome Institute"/>
            <person name="Lucas S."/>
            <person name="Copeland A."/>
            <person name="Lapidus A."/>
            <person name="Cheng J.-F."/>
            <person name="Bruce D."/>
            <person name="Goodwin L."/>
            <person name="Pitluck S."/>
            <person name="Chertkov O."/>
            <person name="Detter J.C."/>
            <person name="Han C."/>
            <person name="Tapia R."/>
            <person name="Land M."/>
            <person name="Hauser L."/>
            <person name="Jeffries C."/>
            <person name="Kyrpides N."/>
            <person name="Ivanova N."/>
            <person name="Mikhailova N."/>
            <person name="Beauchemin N."/>
            <person name="Sen A."/>
            <person name="Sur S.A."/>
            <person name="Gtari M."/>
            <person name="Wall L."/>
            <person name="Tisa L."/>
            <person name="Woyke T."/>
        </authorList>
    </citation>
    <scope>NUCLEOTIDE SEQUENCE [LARGE SCALE GENOMIC DNA]</scope>
    <source>
        <strain evidence="7">DSM 45817 / CECT 9037 / EuI1c</strain>
    </source>
</reference>
<dbReference type="GO" id="GO:0006730">
    <property type="term" value="P:one-carbon metabolic process"/>
    <property type="evidence" value="ECO:0007669"/>
    <property type="project" value="UniProtKB-KW"/>
</dbReference>
<dbReference type="InParanoid" id="E3IZE8"/>
<evidence type="ECO:0000256" key="2">
    <source>
        <dbReference type="ARBA" id="ARBA00022801"/>
    </source>
</evidence>
<dbReference type="Gene3D" id="3.40.50.170">
    <property type="entry name" value="Formyl transferase, N-terminal domain"/>
    <property type="match status" value="1"/>
</dbReference>
<dbReference type="InterPro" id="IPR036477">
    <property type="entry name" value="Formyl_transf_N_sf"/>
</dbReference>
<dbReference type="HOGENOM" id="CLU_038395_3_0_11"/>
<dbReference type="InterPro" id="IPR041729">
    <property type="entry name" value="Formyl-FH4-Hydrolase_C"/>
</dbReference>
<proteinExistence type="inferred from homology"/>
<comment type="pathway">
    <text evidence="3">Purine metabolism; IMP biosynthesis via de novo pathway; formate from 10-formyl-5,6,7,8-tetrahydrofolate: step 1/1.</text>
</comment>
<dbReference type="PIRSF" id="PIRSF036480">
    <property type="entry name" value="FormyFH4_hydr"/>
    <property type="match status" value="1"/>
</dbReference>
<dbReference type="InterPro" id="IPR004810">
    <property type="entry name" value="PurU"/>
</dbReference>
<dbReference type="PANTHER" id="PTHR42706">
    <property type="entry name" value="FORMYLTETRAHYDROFOLATE DEFORMYLASE"/>
    <property type="match status" value="1"/>
</dbReference>
<dbReference type="Proteomes" id="UP000002484">
    <property type="component" value="Chromosome"/>
</dbReference>
<evidence type="ECO:0000313" key="7">
    <source>
        <dbReference type="Proteomes" id="UP000002484"/>
    </source>
</evidence>
<name>E3IZE8_PSEI1</name>
<feature type="active site" evidence="3">
    <location>
        <position position="239"/>
    </location>
</feature>
<protein>
    <recommendedName>
        <fullName evidence="3 4">Formyltetrahydrofolate deformylase</fullName>
        <ecNumber evidence="3 4">3.5.1.10</ecNumber>
    </recommendedName>
    <alternativeName>
        <fullName evidence="3">Formyl-FH(4) hydrolase</fullName>
    </alternativeName>
</protein>
<evidence type="ECO:0000256" key="1">
    <source>
        <dbReference type="ARBA" id="ARBA00022563"/>
    </source>
</evidence>
<dbReference type="SUPFAM" id="SSF53328">
    <property type="entry name" value="Formyltransferase"/>
    <property type="match status" value="1"/>
</dbReference>
<dbReference type="InterPro" id="IPR002376">
    <property type="entry name" value="Formyl_transf_N"/>
</dbReference>
<dbReference type="InterPro" id="IPR002912">
    <property type="entry name" value="ACT_dom"/>
</dbReference>
<comment type="catalytic activity">
    <reaction evidence="3">
        <text>(6R)-10-formyltetrahydrofolate + H2O = (6S)-5,6,7,8-tetrahydrofolate + formate + H(+)</text>
        <dbReference type="Rhea" id="RHEA:19833"/>
        <dbReference type="ChEBI" id="CHEBI:15377"/>
        <dbReference type="ChEBI" id="CHEBI:15378"/>
        <dbReference type="ChEBI" id="CHEBI:15740"/>
        <dbReference type="ChEBI" id="CHEBI:57453"/>
        <dbReference type="ChEBI" id="CHEBI:195366"/>
        <dbReference type="EC" id="3.5.1.10"/>
    </reaction>
</comment>
<dbReference type="InterPro" id="IPR044074">
    <property type="entry name" value="PurU_ACT"/>
</dbReference>
<dbReference type="PANTHER" id="PTHR42706:SF1">
    <property type="entry name" value="FORMYLTETRAHYDROFOLATE DEFORMYLASE 2, MITOCHONDRIAL"/>
    <property type="match status" value="1"/>
</dbReference>
<dbReference type="KEGG" id="fri:FraEuI1c_4727"/>